<evidence type="ECO:0000256" key="1">
    <source>
        <dbReference type="ARBA" id="ARBA00022448"/>
    </source>
</evidence>
<evidence type="ECO:0000256" key="4">
    <source>
        <dbReference type="ARBA" id="ARBA00022840"/>
    </source>
</evidence>
<organism evidence="6 7">
    <name type="scientific">Fodinisporobacter ferrooxydans</name>
    <dbReference type="NCBI Taxonomy" id="2901836"/>
    <lineage>
        <taxon>Bacteria</taxon>
        <taxon>Bacillati</taxon>
        <taxon>Bacillota</taxon>
        <taxon>Bacilli</taxon>
        <taxon>Bacillales</taxon>
        <taxon>Alicyclobacillaceae</taxon>
        <taxon>Fodinisporobacter</taxon>
    </lineage>
</organism>
<dbReference type="Gene3D" id="3.40.50.300">
    <property type="entry name" value="P-loop containing nucleotide triphosphate hydrolases"/>
    <property type="match status" value="2"/>
</dbReference>
<feature type="domain" description="ABC transporter" evidence="5">
    <location>
        <begin position="4"/>
        <end position="240"/>
    </location>
</feature>
<dbReference type="PROSITE" id="PS50893">
    <property type="entry name" value="ABC_TRANSPORTER_2"/>
    <property type="match status" value="2"/>
</dbReference>
<keyword evidence="4 6" id="KW-0067">ATP-binding</keyword>
<evidence type="ECO:0000256" key="2">
    <source>
        <dbReference type="ARBA" id="ARBA00022737"/>
    </source>
</evidence>
<dbReference type="Pfam" id="PF00005">
    <property type="entry name" value="ABC_tran"/>
    <property type="match status" value="2"/>
</dbReference>
<evidence type="ECO:0000256" key="3">
    <source>
        <dbReference type="ARBA" id="ARBA00022741"/>
    </source>
</evidence>
<evidence type="ECO:0000259" key="5">
    <source>
        <dbReference type="PROSITE" id="PS50893"/>
    </source>
</evidence>
<accession>A0ABY4CKM7</accession>
<dbReference type="PANTHER" id="PTHR43790:SF9">
    <property type="entry name" value="GALACTOFURANOSE TRANSPORTER ATP-BINDING PROTEIN YTFR"/>
    <property type="match status" value="1"/>
</dbReference>
<dbReference type="InterPro" id="IPR017871">
    <property type="entry name" value="ABC_transporter-like_CS"/>
</dbReference>
<sequence>MPFFDCKHIVKTYGSVVAIRDASLSLEKGEIRAILGGNGSGKSTLAKIIGGAVKPNSGELFLVGEPYKVHSPAQAKKKRVVITSQELSLLMNLTVEENLVLPSIPKKMGLWTNRKEMEKRAAKVLEQIGLTDRAKTLAGDLPANEQFMVEFAKSLLQDPQILIVDEITSALYREEVEIFKRIVRELSDQGCSILFISHRMNEIFSLCSTVTVMRNGLVIGTYDIKDVDEETLLSLLTGPKEKSNVEIPDMEEQVTSNNVLLSVNGMQLKRFGSSINLNVYQGEVIGIAGLQGQGQSDFVRTLFGLTGPVDIELDGKPIHLSSGRKSVKEGLAFLSGDREREGTFAGRSISENLAAVNEGALGRPSLNEEELLKEYGVKYDTPAQPIKNLSGGNQQKVVLARWTGSKPKVLLADDPTKGIDVPARRDVHEVFKKLAAVGSAVIMVSSDDEELVNLARMVKNSRILVMYHGQFVRELKGEEMTVHNIIAASLPREGVETH</sequence>
<dbReference type="SMART" id="SM00382">
    <property type="entry name" value="AAA"/>
    <property type="match status" value="2"/>
</dbReference>
<protein>
    <submittedName>
        <fullName evidence="6">Sugar ABC transporter ATP-binding protein</fullName>
    </submittedName>
</protein>
<dbReference type="InterPro" id="IPR003439">
    <property type="entry name" value="ABC_transporter-like_ATP-bd"/>
</dbReference>
<keyword evidence="7" id="KW-1185">Reference proteome</keyword>
<dbReference type="CDD" id="cd03215">
    <property type="entry name" value="ABC_Carb_Monos_II"/>
    <property type="match status" value="1"/>
</dbReference>
<dbReference type="PANTHER" id="PTHR43790">
    <property type="entry name" value="CARBOHYDRATE TRANSPORT ATP-BINDING PROTEIN MG119-RELATED"/>
    <property type="match status" value="1"/>
</dbReference>
<dbReference type="RefSeq" id="WP_347437703.1">
    <property type="nucleotide sequence ID" value="NZ_CP089291.1"/>
</dbReference>
<keyword evidence="3" id="KW-0547">Nucleotide-binding</keyword>
<evidence type="ECO:0000313" key="6">
    <source>
        <dbReference type="EMBL" id="UOF91010.1"/>
    </source>
</evidence>
<reference evidence="6" key="1">
    <citation type="submission" date="2021-12" db="EMBL/GenBank/DDBJ databases">
        <title>Alicyclobacillaceae gen. nov., sp. nov., isolated from chalcocite enrichment system.</title>
        <authorList>
            <person name="Jiang Z."/>
        </authorList>
    </citation>
    <scope>NUCLEOTIDE SEQUENCE</scope>
    <source>
        <strain evidence="6">MYW30-H2</strain>
    </source>
</reference>
<dbReference type="SUPFAM" id="SSF52540">
    <property type="entry name" value="P-loop containing nucleoside triphosphate hydrolases"/>
    <property type="match status" value="2"/>
</dbReference>
<dbReference type="EMBL" id="CP089291">
    <property type="protein sequence ID" value="UOF91010.1"/>
    <property type="molecule type" value="Genomic_DNA"/>
</dbReference>
<proteinExistence type="predicted"/>
<dbReference type="Proteomes" id="UP000830167">
    <property type="component" value="Chromosome"/>
</dbReference>
<keyword evidence="2" id="KW-0677">Repeat</keyword>
<dbReference type="InterPro" id="IPR050107">
    <property type="entry name" value="ABC_carbohydrate_import_ATPase"/>
</dbReference>
<name>A0ABY4CKM7_9BACL</name>
<dbReference type="InterPro" id="IPR003593">
    <property type="entry name" value="AAA+_ATPase"/>
</dbReference>
<keyword evidence="1" id="KW-0813">Transport</keyword>
<dbReference type="InterPro" id="IPR027417">
    <property type="entry name" value="P-loop_NTPase"/>
</dbReference>
<gene>
    <name evidence="6" type="ORF">LSG31_01640</name>
</gene>
<feature type="domain" description="ABC transporter" evidence="5">
    <location>
        <begin position="254"/>
        <end position="493"/>
    </location>
</feature>
<dbReference type="PROSITE" id="PS00211">
    <property type="entry name" value="ABC_TRANSPORTER_1"/>
    <property type="match status" value="1"/>
</dbReference>
<dbReference type="GO" id="GO:0005524">
    <property type="term" value="F:ATP binding"/>
    <property type="evidence" value="ECO:0007669"/>
    <property type="project" value="UniProtKB-KW"/>
</dbReference>
<evidence type="ECO:0000313" key="7">
    <source>
        <dbReference type="Proteomes" id="UP000830167"/>
    </source>
</evidence>